<feature type="transmembrane region" description="Helical" evidence="1">
    <location>
        <begin position="330"/>
        <end position="348"/>
    </location>
</feature>
<accession>A0A378QY59</accession>
<evidence type="ECO:0000313" key="2">
    <source>
        <dbReference type="EMBL" id="OPH39575.1"/>
    </source>
</evidence>
<keyword evidence="1" id="KW-0812">Transmembrane</keyword>
<dbReference type="PANTHER" id="PTHR35337:SF1">
    <property type="entry name" value="SLR1478 PROTEIN"/>
    <property type="match status" value="1"/>
</dbReference>
<reference evidence="2 4" key="1">
    <citation type="submission" date="2017-03" db="EMBL/GenBank/DDBJ databases">
        <title>Draft genome sequence of Moraxella equi CCUG 4950T type strain.</title>
        <authorList>
            <person name="Salva-Serra F."/>
            <person name="Engstrom-Jakobsson H."/>
            <person name="Thorell K."/>
            <person name="Jaen-Luchoro D."/>
            <person name="Gonzales-Siles L."/>
            <person name="Karlsson R."/>
            <person name="Yazdan S."/>
            <person name="Boulund F."/>
            <person name="Johnning A."/>
            <person name="Engstrand L."/>
            <person name="Kristiansson E."/>
            <person name="Moore E."/>
        </authorList>
    </citation>
    <scope>NUCLEOTIDE SEQUENCE [LARGE SCALE GENOMIC DNA]</scope>
    <source>
        <strain evidence="2 4">CCUG 4950</strain>
    </source>
</reference>
<keyword evidence="1" id="KW-0472">Membrane</keyword>
<feature type="transmembrane region" description="Helical" evidence="1">
    <location>
        <begin position="133"/>
        <end position="154"/>
    </location>
</feature>
<dbReference type="Pfam" id="PF01944">
    <property type="entry name" value="SpoIIM"/>
    <property type="match status" value="1"/>
</dbReference>
<reference evidence="3 5" key="2">
    <citation type="submission" date="2018-06" db="EMBL/GenBank/DDBJ databases">
        <authorList>
            <consortium name="Pathogen Informatics"/>
            <person name="Doyle S."/>
        </authorList>
    </citation>
    <scope>NUCLEOTIDE SEQUENCE [LARGE SCALE GENOMIC DNA]</scope>
    <source>
        <strain evidence="3 5">NCTC11012</strain>
    </source>
</reference>
<evidence type="ECO:0000313" key="3">
    <source>
        <dbReference type="EMBL" id="STZ04393.1"/>
    </source>
</evidence>
<evidence type="ECO:0000313" key="5">
    <source>
        <dbReference type="Proteomes" id="UP000254618"/>
    </source>
</evidence>
<dbReference type="RefSeq" id="WP_079324687.1">
    <property type="nucleotide sequence ID" value="NZ_MXAP01000034.1"/>
</dbReference>
<protein>
    <submittedName>
        <fullName evidence="3">Integral membrane protein DUF95</fullName>
    </submittedName>
</protein>
<dbReference type="InterPro" id="IPR002798">
    <property type="entry name" value="SpoIIM-like"/>
</dbReference>
<name>A0A378QY59_9GAMM</name>
<keyword evidence="4" id="KW-1185">Reference proteome</keyword>
<feature type="transmembrane region" description="Helical" evidence="1">
    <location>
        <begin position="300"/>
        <end position="318"/>
    </location>
</feature>
<dbReference type="EMBL" id="UGQF01000001">
    <property type="protein sequence ID" value="STZ04393.1"/>
    <property type="molecule type" value="Genomic_DNA"/>
</dbReference>
<dbReference type="Proteomes" id="UP000190777">
    <property type="component" value="Unassembled WGS sequence"/>
</dbReference>
<keyword evidence="1" id="KW-1133">Transmembrane helix</keyword>
<organism evidence="3 5">
    <name type="scientific">Moraxella equi</name>
    <dbReference type="NCBI Taxonomy" id="60442"/>
    <lineage>
        <taxon>Bacteria</taxon>
        <taxon>Pseudomonadati</taxon>
        <taxon>Pseudomonadota</taxon>
        <taxon>Gammaproteobacteria</taxon>
        <taxon>Moraxellales</taxon>
        <taxon>Moraxellaceae</taxon>
        <taxon>Moraxella</taxon>
    </lineage>
</organism>
<gene>
    <name evidence="2" type="ORF">B5J93_03625</name>
    <name evidence="3" type="ORF">NCTC11012_02673</name>
</gene>
<dbReference type="PANTHER" id="PTHR35337">
    <property type="entry name" value="SLR1478 PROTEIN"/>
    <property type="match status" value="1"/>
</dbReference>
<evidence type="ECO:0000313" key="4">
    <source>
        <dbReference type="Proteomes" id="UP000190777"/>
    </source>
</evidence>
<dbReference type="EMBL" id="MXAP01000034">
    <property type="protein sequence ID" value="OPH39575.1"/>
    <property type="molecule type" value="Genomic_DNA"/>
</dbReference>
<feature type="transmembrane region" description="Helical" evidence="1">
    <location>
        <begin position="212"/>
        <end position="237"/>
    </location>
</feature>
<proteinExistence type="predicted"/>
<dbReference type="AlphaFoldDB" id="A0A378QY59"/>
<dbReference type="Proteomes" id="UP000254618">
    <property type="component" value="Unassembled WGS sequence"/>
</dbReference>
<sequence length="351" mass="39029">MSQLNDFVAVKQSTFVERFSALWQEFDRLCQDNGVFMDDDIYTHLKNQKAQNNTKSTKAIIDNYPLISLYRQICEHHALAKQRHYSPTLVNALHKRVMVGHELIYGGKKTHQGGLLRFIFYTFPVRLHQYAHLFWLSFALFYLPLIIMGVTCYLNDGLIYSVMADSQVAQMEAMYNPANGHIGRDSDRASDTDLMMFGHYVQNNIGIDFKMYGLGIFAGIGTIFLTLYNGVVIGAVAGHLTGVGYGETFWQFVVGHGSFELTAAVIASMAGIRLGLGLIAPAPYGRKDALVVAGRESIELLCGAALMTFIAAFIEAFWSSSSAVPNMVKYIVGAMLWALVALYLVLCGRRS</sequence>
<evidence type="ECO:0000256" key="1">
    <source>
        <dbReference type="SAM" id="Phobius"/>
    </source>
</evidence>
<feature type="transmembrane region" description="Helical" evidence="1">
    <location>
        <begin position="257"/>
        <end position="279"/>
    </location>
</feature>